<accession>A0A8J6T8A1</accession>
<evidence type="ECO:0000256" key="7">
    <source>
        <dbReference type="ARBA" id="ARBA00023014"/>
    </source>
</evidence>
<dbReference type="PANTHER" id="PTHR43177">
    <property type="entry name" value="PROTEIN NRFC"/>
    <property type="match status" value="1"/>
</dbReference>
<comment type="caution">
    <text evidence="9">The sequence shown here is derived from an EMBL/GenBank/DDBJ whole genome shotgun (WGS) entry which is preliminary data.</text>
</comment>
<evidence type="ECO:0000256" key="3">
    <source>
        <dbReference type="ARBA" id="ARBA00022723"/>
    </source>
</evidence>
<dbReference type="PANTHER" id="PTHR43177:SF5">
    <property type="entry name" value="ANAEROBIC DIMETHYL SULFOXIDE REDUCTASE CHAIN B-RELATED"/>
    <property type="match status" value="1"/>
</dbReference>
<evidence type="ECO:0000256" key="5">
    <source>
        <dbReference type="ARBA" id="ARBA00022982"/>
    </source>
</evidence>
<evidence type="ECO:0000256" key="6">
    <source>
        <dbReference type="ARBA" id="ARBA00023004"/>
    </source>
</evidence>
<keyword evidence="3" id="KW-0479">Metal-binding</keyword>
<evidence type="ECO:0000256" key="2">
    <source>
        <dbReference type="ARBA" id="ARBA00022485"/>
    </source>
</evidence>
<dbReference type="GO" id="GO:0051539">
    <property type="term" value="F:4 iron, 4 sulfur cluster binding"/>
    <property type="evidence" value="ECO:0007669"/>
    <property type="project" value="UniProtKB-KW"/>
</dbReference>
<organism evidence="9 10">
    <name type="scientific">Candidatus Desulfacyla euxinica</name>
    <dbReference type="NCBI Taxonomy" id="2841693"/>
    <lineage>
        <taxon>Bacteria</taxon>
        <taxon>Deltaproteobacteria</taxon>
        <taxon>Candidatus Desulfacyla</taxon>
    </lineage>
</organism>
<evidence type="ECO:0000313" key="10">
    <source>
        <dbReference type="Proteomes" id="UP000650524"/>
    </source>
</evidence>
<dbReference type="Pfam" id="PF12800">
    <property type="entry name" value="Fer4_4"/>
    <property type="match status" value="1"/>
</dbReference>
<evidence type="ECO:0000256" key="1">
    <source>
        <dbReference type="ARBA" id="ARBA00022448"/>
    </source>
</evidence>
<dbReference type="PROSITE" id="PS51379">
    <property type="entry name" value="4FE4S_FER_2"/>
    <property type="match status" value="3"/>
</dbReference>
<keyword evidence="7" id="KW-0411">Iron-sulfur</keyword>
<feature type="domain" description="4Fe-4S ferredoxin-type" evidence="8">
    <location>
        <begin position="12"/>
        <end position="42"/>
    </location>
</feature>
<dbReference type="AlphaFoldDB" id="A0A8J6T8A1"/>
<keyword evidence="2" id="KW-0004">4Fe-4S</keyword>
<dbReference type="InterPro" id="IPR050954">
    <property type="entry name" value="ET_IronSulfur_Cluster-Binding"/>
</dbReference>
<dbReference type="EMBL" id="JACNJD010000260">
    <property type="protein sequence ID" value="MBC8178164.1"/>
    <property type="molecule type" value="Genomic_DNA"/>
</dbReference>
<dbReference type="Gene3D" id="3.30.70.20">
    <property type="match status" value="2"/>
</dbReference>
<sequence length="178" mass="19032">MIPEQETEKDKNVLLVDSSRCIGCFSCEVACKMEHDLPAGPLPIKVIQVGPLGEGEELVMSFQAATCLHCDRPACVLACPTGAMQKRADGIVFSDPELCIGCQTCAIACPFGVPQLNPTTGKIAKCDGCMVRVEQGLWPACALKCPTGALIFGTPTRVVQDVRQQEALRVVRGLKLDT</sequence>
<dbReference type="InterPro" id="IPR017896">
    <property type="entry name" value="4Fe4S_Fe-S-bd"/>
</dbReference>
<feature type="domain" description="4Fe-4S ferredoxin-type" evidence="8">
    <location>
        <begin position="58"/>
        <end position="89"/>
    </location>
</feature>
<gene>
    <name evidence="9" type="ORF">H8E19_12225</name>
</gene>
<reference evidence="9 10" key="1">
    <citation type="submission" date="2020-08" db="EMBL/GenBank/DDBJ databases">
        <title>Bridging the membrane lipid divide: bacteria of the FCB group superphylum have the potential to synthesize archaeal ether lipids.</title>
        <authorList>
            <person name="Villanueva L."/>
            <person name="Von Meijenfeldt F.A.B."/>
            <person name="Westbye A.B."/>
            <person name="Yadav S."/>
            <person name="Hopmans E.C."/>
            <person name="Dutilh B.E."/>
            <person name="Sinninghe Damste J.S."/>
        </authorList>
    </citation>
    <scope>NUCLEOTIDE SEQUENCE [LARGE SCALE GENOMIC DNA]</scope>
    <source>
        <strain evidence="9">NIOZ-UU27</strain>
    </source>
</reference>
<feature type="domain" description="4Fe-4S ferredoxin-type" evidence="8">
    <location>
        <begin position="90"/>
        <end position="119"/>
    </location>
</feature>
<dbReference type="Pfam" id="PF13247">
    <property type="entry name" value="Fer4_11"/>
    <property type="match status" value="1"/>
</dbReference>
<proteinExistence type="predicted"/>
<protein>
    <submittedName>
        <fullName evidence="9">4Fe-4S dicluster domain-containing protein</fullName>
    </submittedName>
</protein>
<dbReference type="Proteomes" id="UP000650524">
    <property type="component" value="Unassembled WGS sequence"/>
</dbReference>
<dbReference type="CDD" id="cd16371">
    <property type="entry name" value="DMSOR_beta_like"/>
    <property type="match status" value="1"/>
</dbReference>
<dbReference type="SUPFAM" id="SSF54862">
    <property type="entry name" value="4Fe-4S ferredoxins"/>
    <property type="match status" value="1"/>
</dbReference>
<dbReference type="GO" id="GO:0046872">
    <property type="term" value="F:metal ion binding"/>
    <property type="evidence" value="ECO:0007669"/>
    <property type="project" value="UniProtKB-KW"/>
</dbReference>
<keyword evidence="1" id="KW-0813">Transport</keyword>
<dbReference type="InterPro" id="IPR017900">
    <property type="entry name" value="4Fe4S_Fe_S_CS"/>
</dbReference>
<evidence type="ECO:0000259" key="8">
    <source>
        <dbReference type="PROSITE" id="PS51379"/>
    </source>
</evidence>
<evidence type="ECO:0000256" key="4">
    <source>
        <dbReference type="ARBA" id="ARBA00022737"/>
    </source>
</evidence>
<dbReference type="PROSITE" id="PS00198">
    <property type="entry name" value="4FE4S_FER_1"/>
    <property type="match status" value="1"/>
</dbReference>
<name>A0A8J6T8A1_9DELT</name>
<keyword evidence="5" id="KW-0249">Electron transport</keyword>
<keyword evidence="6" id="KW-0408">Iron</keyword>
<evidence type="ECO:0000313" key="9">
    <source>
        <dbReference type="EMBL" id="MBC8178164.1"/>
    </source>
</evidence>
<keyword evidence="4" id="KW-0677">Repeat</keyword>